<dbReference type="KEGG" id="mmed:Mame_00097"/>
<name>A0A1U9YVM2_9HYPH</name>
<dbReference type="PANTHER" id="PTHR43309:SF5">
    <property type="entry name" value="5-OXOPROLINASE SUBUNIT C"/>
    <property type="match status" value="1"/>
</dbReference>
<evidence type="ECO:0000256" key="3">
    <source>
        <dbReference type="ARBA" id="ARBA00022840"/>
    </source>
</evidence>
<accession>A0A1U9YVM2</accession>
<keyword evidence="3" id="KW-0067">ATP-binding</keyword>
<evidence type="ECO:0000256" key="1">
    <source>
        <dbReference type="ARBA" id="ARBA00022741"/>
    </source>
</evidence>
<organism evidence="5 6">
    <name type="scientific">Martelella mediterranea DSM 17316</name>
    <dbReference type="NCBI Taxonomy" id="1122214"/>
    <lineage>
        <taxon>Bacteria</taxon>
        <taxon>Pseudomonadati</taxon>
        <taxon>Pseudomonadota</taxon>
        <taxon>Alphaproteobacteria</taxon>
        <taxon>Hyphomicrobiales</taxon>
        <taxon>Aurantimonadaceae</taxon>
        <taxon>Martelella</taxon>
    </lineage>
</organism>
<dbReference type="Proteomes" id="UP000191135">
    <property type="component" value="Chromosome"/>
</dbReference>
<dbReference type="GO" id="GO:0005524">
    <property type="term" value="F:ATP binding"/>
    <property type="evidence" value="ECO:0007669"/>
    <property type="project" value="UniProtKB-KW"/>
</dbReference>
<dbReference type="AlphaFoldDB" id="A0A1U9YVM2"/>
<dbReference type="GO" id="GO:0016787">
    <property type="term" value="F:hydrolase activity"/>
    <property type="evidence" value="ECO:0007669"/>
    <property type="project" value="UniProtKB-KW"/>
</dbReference>
<dbReference type="NCBIfam" id="TIGR00724">
    <property type="entry name" value="urea_amlyse_rel"/>
    <property type="match status" value="1"/>
</dbReference>
<evidence type="ECO:0000259" key="4">
    <source>
        <dbReference type="SMART" id="SM00797"/>
    </source>
</evidence>
<dbReference type="SUPFAM" id="SSF50891">
    <property type="entry name" value="Cyclophilin-like"/>
    <property type="match status" value="1"/>
</dbReference>
<evidence type="ECO:0000256" key="2">
    <source>
        <dbReference type="ARBA" id="ARBA00022801"/>
    </source>
</evidence>
<dbReference type="STRING" id="1122214.Mame_00097"/>
<dbReference type="Gene3D" id="2.40.100.10">
    <property type="entry name" value="Cyclophilin-like"/>
    <property type="match status" value="1"/>
</dbReference>
<sequence length="312" mass="32913">MNRLEVARAGLMVSVQARPRTGYLAAGVSPSGPMDEAAFRIAQALVGNGDDAAALEFAQFGGSYRVSAPCMVAVTGGAAQVTINGRAMPLWESHALRPGETLEIGPMRGAVWGYIAFSGGIAVPELLGSRATHVRNAMGGFEGRVLAEGDLLPLGESALAPPQRLTEIFHYPQGPIRIVAGPQDDRFDSRAWTLLLTEPFSVSSRRDRMASLLDGPLLRAIGGHDIISDATPAGSIQVPGSGIATMLTAERQTTGGYPKIATVISADLPRLAQMPAGKPFHFVRIGQDEAEARLLAERERVEAAIRSIATPV</sequence>
<reference evidence="5 6" key="1">
    <citation type="submission" date="2017-03" db="EMBL/GenBank/DDBJ databases">
        <title>Foreign affairs: Plasmid Transfer between Roseobacters and Rhizobia.</title>
        <authorList>
            <person name="Bartling P."/>
            <person name="Bunk B."/>
            <person name="Overmann J."/>
            <person name="Brinkmann H."/>
            <person name="Petersen J."/>
        </authorList>
    </citation>
    <scope>NUCLEOTIDE SEQUENCE [LARGE SCALE GENOMIC DNA]</scope>
    <source>
        <strain evidence="5 6">MACL11</strain>
    </source>
</reference>
<keyword evidence="2" id="KW-0378">Hydrolase</keyword>
<keyword evidence="6" id="KW-1185">Reference proteome</keyword>
<dbReference type="SMART" id="SM00797">
    <property type="entry name" value="AHS2"/>
    <property type="match status" value="1"/>
</dbReference>
<protein>
    <submittedName>
        <fullName evidence="5">KipI antagonist</fullName>
    </submittedName>
</protein>
<gene>
    <name evidence="5" type="primary">kipA_1</name>
    <name evidence="5" type="ORF">Mame_00097</name>
</gene>
<dbReference type="PANTHER" id="PTHR43309">
    <property type="entry name" value="5-OXOPROLINASE SUBUNIT C"/>
    <property type="match status" value="1"/>
</dbReference>
<dbReference type="Pfam" id="PF02626">
    <property type="entry name" value="CT_A_B"/>
    <property type="match status" value="1"/>
</dbReference>
<feature type="domain" description="Carboxyltransferase" evidence="4">
    <location>
        <begin position="25"/>
        <end position="301"/>
    </location>
</feature>
<dbReference type="InterPro" id="IPR052708">
    <property type="entry name" value="PxpC"/>
</dbReference>
<dbReference type="eggNOG" id="COG1984">
    <property type="taxonomic scope" value="Bacteria"/>
</dbReference>
<evidence type="ECO:0000313" key="6">
    <source>
        <dbReference type="Proteomes" id="UP000191135"/>
    </source>
</evidence>
<dbReference type="EMBL" id="CP020330">
    <property type="protein sequence ID" value="AQZ49481.1"/>
    <property type="molecule type" value="Genomic_DNA"/>
</dbReference>
<dbReference type="InterPro" id="IPR003778">
    <property type="entry name" value="CT_A_B"/>
</dbReference>
<dbReference type="InterPro" id="IPR029000">
    <property type="entry name" value="Cyclophilin-like_dom_sf"/>
</dbReference>
<evidence type="ECO:0000313" key="5">
    <source>
        <dbReference type="EMBL" id="AQZ49481.1"/>
    </source>
</evidence>
<dbReference type="OrthoDB" id="9768696at2"/>
<dbReference type="RefSeq" id="WP_018063472.1">
    <property type="nucleotide sequence ID" value="NZ_AQWH01000003.1"/>
</dbReference>
<keyword evidence="1" id="KW-0547">Nucleotide-binding</keyword>
<proteinExistence type="predicted"/>